<evidence type="ECO:0000256" key="8">
    <source>
        <dbReference type="SAM" id="MobiDB-lite"/>
    </source>
</evidence>
<feature type="transmembrane region" description="Helical" evidence="9">
    <location>
        <begin position="144"/>
        <end position="166"/>
    </location>
</feature>
<dbReference type="GO" id="GO:0016020">
    <property type="term" value="C:membrane"/>
    <property type="evidence" value="ECO:0007669"/>
    <property type="project" value="UniProtKB-SubCell"/>
</dbReference>
<dbReference type="PANTHER" id="PTHR34975">
    <property type="entry name" value="SPORE GERMINATION PROTEIN A2"/>
    <property type="match status" value="1"/>
</dbReference>
<feature type="transmembrane region" description="Helical" evidence="9">
    <location>
        <begin position="270"/>
        <end position="289"/>
    </location>
</feature>
<dbReference type="RefSeq" id="WP_052332827.1">
    <property type="nucleotide sequence ID" value="NZ_BIMM01000063.1"/>
</dbReference>
<evidence type="ECO:0000256" key="7">
    <source>
        <dbReference type="ARBA" id="ARBA00023136"/>
    </source>
</evidence>
<feature type="region of interest" description="Disordered" evidence="8">
    <location>
        <begin position="366"/>
        <end position="402"/>
    </location>
</feature>
<sequence>MSKPEGISAGQIGIFLILFCIGSTPMFELGIDARQDSWIALGAAAIAGLGVLWGYRTLQNRAPEEDLAGLFKLHFGRAIGTALGLAMGLLLAYESMRNVRDFGELTSMTLLPETPIWCVMLLITGIAFYTVTKGVETFFRITQILLPALAGSYVLLLVLLLASGRIEPDRLRPMLENGLGPVLDTAFPDLLAFPFSQTIVLLVYWKYAAASKRAGAASYGAYAVVALFLVAVNAVIMMVLGPAIASIKALPTLEAVELIRLASFIERLDILVTLLLYIGLYVKISALYLASALLLRSACGLPLPAGALMIGPIIYGAAFLEPTNTFHLWLGLELSLKLTPIYQLLLPALMLVMGIGWVKRKAERQRAEGGRAGAGKTGAGKAGGADGAKGGSRSGGEPRSSS</sequence>
<feature type="transmembrane region" description="Helical" evidence="9">
    <location>
        <begin position="219"/>
        <end position="250"/>
    </location>
</feature>
<evidence type="ECO:0000313" key="10">
    <source>
        <dbReference type="EMBL" id="PLT46284.1"/>
    </source>
</evidence>
<protein>
    <submittedName>
        <fullName evidence="10">Spore germination protein GerKB</fullName>
    </submittedName>
</protein>
<keyword evidence="6 9" id="KW-1133">Transmembrane helix</keyword>
<keyword evidence="4" id="KW-0309">Germination</keyword>
<keyword evidence="7 9" id="KW-0472">Membrane</keyword>
<comment type="subcellular location">
    <subcellularLocation>
        <location evidence="1">Membrane</location>
        <topology evidence="1">Multi-pass membrane protein</topology>
    </subcellularLocation>
</comment>
<evidence type="ECO:0000256" key="1">
    <source>
        <dbReference type="ARBA" id="ARBA00004141"/>
    </source>
</evidence>
<evidence type="ECO:0000256" key="6">
    <source>
        <dbReference type="ARBA" id="ARBA00022989"/>
    </source>
</evidence>
<comment type="caution">
    <text evidence="10">The sequence shown here is derived from an EMBL/GenBank/DDBJ whole genome shotgun (WGS) entry which is preliminary data.</text>
</comment>
<evidence type="ECO:0000256" key="3">
    <source>
        <dbReference type="ARBA" id="ARBA00022448"/>
    </source>
</evidence>
<gene>
    <name evidence="10" type="ORF">B8V81_4715</name>
</gene>
<dbReference type="Pfam" id="PF03845">
    <property type="entry name" value="Spore_permease"/>
    <property type="match status" value="1"/>
</dbReference>
<feature type="transmembrane region" description="Helical" evidence="9">
    <location>
        <begin position="12"/>
        <end position="31"/>
    </location>
</feature>
<feature type="transmembrane region" description="Helical" evidence="9">
    <location>
        <begin position="114"/>
        <end position="132"/>
    </location>
</feature>
<dbReference type="GO" id="GO:0009847">
    <property type="term" value="P:spore germination"/>
    <property type="evidence" value="ECO:0007669"/>
    <property type="project" value="InterPro"/>
</dbReference>
<reference evidence="10 11" key="1">
    <citation type="submission" date="2017-05" db="EMBL/GenBank/DDBJ databases">
        <title>Functional genome analysis of Paenibacillus pasadenensis strain R16: insights on endophytic life style and antifungal activity.</title>
        <authorList>
            <person name="Passera A."/>
            <person name="Marcolungo L."/>
            <person name="Casati P."/>
            <person name="Brasca M."/>
            <person name="Quaglino F."/>
            <person name="Delledonne M."/>
        </authorList>
    </citation>
    <scope>NUCLEOTIDE SEQUENCE [LARGE SCALE GENOMIC DNA]</scope>
    <source>
        <strain evidence="10 11">R16</strain>
    </source>
</reference>
<feature type="transmembrane region" description="Helical" evidence="9">
    <location>
        <begin position="75"/>
        <end position="94"/>
    </location>
</feature>
<feature type="transmembrane region" description="Helical" evidence="9">
    <location>
        <begin position="301"/>
        <end position="320"/>
    </location>
</feature>
<feature type="transmembrane region" description="Helical" evidence="9">
    <location>
        <begin position="37"/>
        <end position="55"/>
    </location>
</feature>
<evidence type="ECO:0000256" key="4">
    <source>
        <dbReference type="ARBA" id="ARBA00022544"/>
    </source>
</evidence>
<evidence type="ECO:0000256" key="5">
    <source>
        <dbReference type="ARBA" id="ARBA00022692"/>
    </source>
</evidence>
<dbReference type="NCBIfam" id="TIGR00912">
    <property type="entry name" value="2A0309"/>
    <property type="match status" value="1"/>
</dbReference>
<organism evidence="10 11">
    <name type="scientific">Paenibacillus pasadenensis</name>
    <dbReference type="NCBI Taxonomy" id="217090"/>
    <lineage>
        <taxon>Bacteria</taxon>
        <taxon>Bacillati</taxon>
        <taxon>Bacillota</taxon>
        <taxon>Bacilli</taxon>
        <taxon>Bacillales</taxon>
        <taxon>Paenibacillaceae</taxon>
        <taxon>Paenibacillus</taxon>
    </lineage>
</organism>
<dbReference type="Proteomes" id="UP000234789">
    <property type="component" value="Unassembled WGS sequence"/>
</dbReference>
<dbReference type="AlphaFoldDB" id="A0A2N5N7F4"/>
<keyword evidence="11" id="KW-1185">Reference proteome</keyword>
<feature type="transmembrane region" description="Helical" evidence="9">
    <location>
        <begin position="340"/>
        <end position="358"/>
    </location>
</feature>
<dbReference type="EMBL" id="NFEZ01000004">
    <property type="protein sequence ID" value="PLT46284.1"/>
    <property type="molecule type" value="Genomic_DNA"/>
</dbReference>
<keyword evidence="5 9" id="KW-0812">Transmembrane</keyword>
<comment type="similarity">
    <text evidence="2">Belongs to the amino acid-polyamine-organocation (APC) superfamily. Spore germination protein (SGP) (TC 2.A.3.9) family.</text>
</comment>
<evidence type="ECO:0000256" key="2">
    <source>
        <dbReference type="ARBA" id="ARBA00007998"/>
    </source>
</evidence>
<proteinExistence type="inferred from homology"/>
<evidence type="ECO:0000256" key="9">
    <source>
        <dbReference type="SAM" id="Phobius"/>
    </source>
</evidence>
<dbReference type="InterPro" id="IPR004761">
    <property type="entry name" value="Spore_GerAB"/>
</dbReference>
<feature type="compositionally biased region" description="Gly residues" evidence="8">
    <location>
        <begin position="370"/>
        <end position="394"/>
    </location>
</feature>
<keyword evidence="3" id="KW-0813">Transport</keyword>
<name>A0A2N5N7F4_9BACL</name>
<dbReference type="PANTHER" id="PTHR34975:SF2">
    <property type="entry name" value="SPORE GERMINATION PROTEIN A2"/>
    <property type="match status" value="1"/>
</dbReference>
<feature type="transmembrane region" description="Helical" evidence="9">
    <location>
        <begin position="186"/>
        <end position="207"/>
    </location>
</feature>
<accession>A0A2N5N7F4</accession>
<evidence type="ECO:0000313" key="11">
    <source>
        <dbReference type="Proteomes" id="UP000234789"/>
    </source>
</evidence>